<evidence type="ECO:0000256" key="1">
    <source>
        <dbReference type="ARBA" id="ARBA00004123"/>
    </source>
</evidence>
<keyword evidence="5" id="KW-0539">Nucleus</keyword>
<dbReference type="GO" id="GO:0005634">
    <property type="term" value="C:nucleus"/>
    <property type="evidence" value="ECO:0007669"/>
    <property type="project" value="UniProtKB-SubCell"/>
</dbReference>
<keyword evidence="2" id="KW-0805">Transcription regulation</keyword>
<dbReference type="InterPro" id="IPR002112">
    <property type="entry name" value="Leuzip_Jun"/>
</dbReference>
<evidence type="ECO:0000256" key="3">
    <source>
        <dbReference type="ARBA" id="ARBA00023125"/>
    </source>
</evidence>
<dbReference type="AlphaFoldDB" id="A0AA88L8Z0"/>
<evidence type="ECO:0000313" key="9">
    <source>
        <dbReference type="Proteomes" id="UP001187531"/>
    </source>
</evidence>
<comment type="caution">
    <text evidence="8">The sequence shown here is derived from an EMBL/GenBank/DDBJ whole genome shotgun (WGS) entry which is preliminary data.</text>
</comment>
<dbReference type="PROSITE" id="PS50217">
    <property type="entry name" value="BZIP"/>
    <property type="match status" value="1"/>
</dbReference>
<feature type="coiled-coil region" evidence="6">
    <location>
        <begin position="180"/>
        <end position="241"/>
    </location>
</feature>
<evidence type="ECO:0000256" key="6">
    <source>
        <dbReference type="SAM" id="Coils"/>
    </source>
</evidence>
<dbReference type="PRINTS" id="PR00043">
    <property type="entry name" value="LEUZIPPRJUN"/>
</dbReference>
<dbReference type="EMBL" id="JAVRJZ010000015">
    <property type="protein sequence ID" value="KAK2712605.1"/>
    <property type="molecule type" value="Genomic_DNA"/>
</dbReference>
<dbReference type="Gene3D" id="1.20.5.170">
    <property type="match status" value="1"/>
</dbReference>
<name>A0AA88L8Z0_ARTSF</name>
<evidence type="ECO:0000256" key="4">
    <source>
        <dbReference type="ARBA" id="ARBA00023163"/>
    </source>
</evidence>
<dbReference type="SUPFAM" id="SSF57959">
    <property type="entry name" value="Leucine zipper domain"/>
    <property type="match status" value="1"/>
</dbReference>
<comment type="subcellular location">
    <subcellularLocation>
        <location evidence="1">Nucleus</location>
    </subcellularLocation>
</comment>
<dbReference type="Proteomes" id="UP001187531">
    <property type="component" value="Unassembled WGS sequence"/>
</dbReference>
<evidence type="ECO:0000256" key="2">
    <source>
        <dbReference type="ARBA" id="ARBA00023015"/>
    </source>
</evidence>
<keyword evidence="4" id="KW-0804">Transcription</keyword>
<dbReference type="PANTHER" id="PTHR46004:SF3">
    <property type="entry name" value="CYCLIC AMP RESPONSE ELEMENT-BINDING PROTEIN A"/>
    <property type="match status" value="1"/>
</dbReference>
<evidence type="ECO:0000313" key="8">
    <source>
        <dbReference type="EMBL" id="KAK2712605.1"/>
    </source>
</evidence>
<reference evidence="8" key="1">
    <citation type="submission" date="2023-07" db="EMBL/GenBank/DDBJ databases">
        <title>Chromosome-level genome assembly of Artemia franciscana.</title>
        <authorList>
            <person name="Jo E."/>
        </authorList>
    </citation>
    <scope>NUCLEOTIDE SEQUENCE</scope>
    <source>
        <tissue evidence="8">Whole body</tissue>
    </source>
</reference>
<dbReference type="SMART" id="SM00338">
    <property type="entry name" value="BRLZ"/>
    <property type="match status" value="1"/>
</dbReference>
<dbReference type="GO" id="GO:0000981">
    <property type="term" value="F:DNA-binding transcription factor activity, RNA polymerase II-specific"/>
    <property type="evidence" value="ECO:0007669"/>
    <property type="project" value="TreeGrafter"/>
</dbReference>
<accession>A0AA88L8Z0</accession>
<evidence type="ECO:0000259" key="7">
    <source>
        <dbReference type="PROSITE" id="PS50217"/>
    </source>
</evidence>
<organism evidence="8 9">
    <name type="scientific">Artemia franciscana</name>
    <name type="common">Brine shrimp</name>
    <name type="synonym">Artemia sanfranciscana</name>
    <dbReference type="NCBI Taxonomy" id="6661"/>
    <lineage>
        <taxon>Eukaryota</taxon>
        <taxon>Metazoa</taxon>
        <taxon>Ecdysozoa</taxon>
        <taxon>Arthropoda</taxon>
        <taxon>Crustacea</taxon>
        <taxon>Branchiopoda</taxon>
        <taxon>Anostraca</taxon>
        <taxon>Artemiidae</taxon>
        <taxon>Artemia</taxon>
    </lineage>
</organism>
<gene>
    <name evidence="8" type="ORF">QYM36_011330</name>
</gene>
<dbReference type="Pfam" id="PF00170">
    <property type="entry name" value="bZIP_1"/>
    <property type="match status" value="1"/>
</dbReference>
<dbReference type="InterPro" id="IPR004827">
    <property type="entry name" value="bZIP"/>
</dbReference>
<keyword evidence="9" id="KW-1185">Reference proteome</keyword>
<evidence type="ECO:0000256" key="5">
    <source>
        <dbReference type="ARBA" id="ARBA00023242"/>
    </source>
</evidence>
<feature type="domain" description="BZIP" evidence="7">
    <location>
        <begin position="182"/>
        <end position="245"/>
    </location>
</feature>
<dbReference type="InterPro" id="IPR046347">
    <property type="entry name" value="bZIP_sf"/>
</dbReference>
<proteinExistence type="predicted"/>
<protein>
    <recommendedName>
        <fullName evidence="7">BZIP domain-containing protein</fullName>
    </recommendedName>
</protein>
<dbReference type="PROSITE" id="PS00036">
    <property type="entry name" value="BZIP_BASIC"/>
    <property type="match status" value="1"/>
</dbReference>
<keyword evidence="3" id="KW-0238">DNA-binding</keyword>
<dbReference type="GO" id="GO:0035497">
    <property type="term" value="F:cAMP response element binding"/>
    <property type="evidence" value="ECO:0007669"/>
    <property type="project" value="TreeGrafter"/>
</dbReference>
<sequence>MTFNIDKEMTINYNQFNKGNELYELNNYPGLQSMDENMAAISGGDGDLTSFLNEPQFSGDVSKNLVVASKSKPVHEDVVTSQSSCDSDSSFYSIFHSLPNTHDVVINAQKSAMCVGKPPIRPKSSKVIIPLKDPYPLKVKENTTVKSSGKRLLLTDEEKNLYGQEHIPIPSHYPLNEVDEKNLKKIRRKIKNKIAAQESRRKKKEYIEELEEQMKKLQTENQQLKEKLELCMRKNKTLMDNLKKLEPHFPDASGELLYSDFGNNLKV</sequence>
<keyword evidence="6" id="KW-0175">Coiled coil</keyword>
<dbReference type="PANTHER" id="PTHR46004">
    <property type="entry name" value="CYCLIC AMP RESPONSE ELEMENT-BINDING PROTEIN A"/>
    <property type="match status" value="1"/>
</dbReference>